<dbReference type="Proteomes" id="UP000003280">
    <property type="component" value="Unassembled WGS sequence"/>
</dbReference>
<dbReference type="HOGENOM" id="CLU_2635813_0_0_9"/>
<protein>
    <submittedName>
        <fullName evidence="1">Tail tape measure protein, TP901 family</fullName>
    </submittedName>
</protein>
<evidence type="ECO:0000313" key="2">
    <source>
        <dbReference type="Proteomes" id="UP000003280"/>
    </source>
</evidence>
<name>E0NML0_9FIRM</name>
<proteinExistence type="predicted"/>
<dbReference type="STRING" id="862517.HMPREF9225_1338"/>
<dbReference type="AlphaFoldDB" id="E0NML0"/>
<sequence length="77" mass="8798">MANRIKGITVEIGGDTSKLQTALKHVNTEIKHTQSELRDVNKLLKLDPGNTELISQKHKLLVQTIEEQLKRKKQKEI</sequence>
<accession>E0NML0</accession>
<evidence type="ECO:0000313" key="1">
    <source>
        <dbReference type="EMBL" id="EFM24979.1"/>
    </source>
</evidence>
<reference evidence="1 2" key="1">
    <citation type="submission" date="2010-07" db="EMBL/GenBank/DDBJ databases">
        <authorList>
            <person name="Muzny D."/>
            <person name="Qin X."/>
            <person name="Deng J."/>
            <person name="Jiang H."/>
            <person name="Liu Y."/>
            <person name="Qu J."/>
            <person name="Song X.-Z."/>
            <person name="Zhang L."/>
            <person name="Thornton R."/>
            <person name="Coyle M."/>
            <person name="Francisco L."/>
            <person name="Jackson L."/>
            <person name="Javaid M."/>
            <person name="Korchina V."/>
            <person name="Kovar C."/>
            <person name="Mata R."/>
            <person name="Mathew T."/>
            <person name="Ngo R."/>
            <person name="Nguyen L."/>
            <person name="Nguyen N."/>
            <person name="Okwuonu G."/>
            <person name="Ongeri F."/>
            <person name="Pham C."/>
            <person name="Simmons D."/>
            <person name="Wilczek-Boney K."/>
            <person name="Hale W."/>
            <person name="Jakkamsetti A."/>
            <person name="Pham P."/>
            <person name="Ruth R."/>
            <person name="San Lucas F."/>
            <person name="Warren J."/>
            <person name="Zhang J."/>
            <person name="Zhao Z."/>
            <person name="Zhou C."/>
            <person name="Zhu D."/>
            <person name="Lee S."/>
            <person name="Bess C."/>
            <person name="Blankenburg K."/>
            <person name="Forbes L."/>
            <person name="Fu Q."/>
            <person name="Gubbala S."/>
            <person name="Hirani K."/>
            <person name="Jayaseelan J.C."/>
            <person name="Lara F."/>
            <person name="Munidasa M."/>
            <person name="Palculict T."/>
            <person name="Patil S."/>
            <person name="Pu L.-L."/>
            <person name="Saada N."/>
            <person name="Tang L."/>
            <person name="Weissenberger G."/>
            <person name="Zhu Y."/>
            <person name="Hemphill L."/>
            <person name="Shang Y."/>
            <person name="Youmans B."/>
            <person name="Ayvaz T."/>
            <person name="Ross M."/>
            <person name="Santibanez J."/>
            <person name="Aqrawi P."/>
            <person name="Gross S."/>
            <person name="Joshi V."/>
            <person name="Fowler G."/>
            <person name="Nazareth L."/>
            <person name="Reid J."/>
            <person name="Worley K."/>
            <person name="Petrosino J."/>
            <person name="Highlander S."/>
            <person name="Gibbs R."/>
        </authorList>
    </citation>
    <scope>NUCLEOTIDE SEQUENCE [LARGE SCALE GENOMIC DNA]</scope>
    <source>
        <strain evidence="1 2">ATCC BAA-1640</strain>
    </source>
</reference>
<dbReference type="RefSeq" id="WP_008902137.1">
    <property type="nucleotide sequence ID" value="NZ_GL397071.1"/>
</dbReference>
<gene>
    <name evidence="1" type="ORF">HMPREF9225_1338</name>
</gene>
<keyword evidence="2" id="KW-1185">Reference proteome</keyword>
<comment type="caution">
    <text evidence="1">The sequence shown here is derived from an EMBL/GenBank/DDBJ whole genome shotgun (WGS) entry which is preliminary data.</text>
</comment>
<dbReference type="eggNOG" id="COG5280">
    <property type="taxonomic scope" value="Bacteria"/>
</dbReference>
<organism evidence="1 2">
    <name type="scientific">Peptoniphilus duerdenii ATCC BAA-1640</name>
    <dbReference type="NCBI Taxonomy" id="862517"/>
    <lineage>
        <taxon>Bacteria</taxon>
        <taxon>Bacillati</taxon>
        <taxon>Bacillota</taxon>
        <taxon>Tissierellia</taxon>
        <taxon>Tissierellales</taxon>
        <taxon>Peptoniphilaceae</taxon>
        <taxon>Peptoniphilus</taxon>
    </lineage>
</organism>
<dbReference type="EMBL" id="AEEH01000046">
    <property type="protein sequence ID" value="EFM24979.1"/>
    <property type="molecule type" value="Genomic_DNA"/>
</dbReference>